<dbReference type="InterPro" id="IPR024932">
    <property type="entry name" value="ApbE"/>
</dbReference>
<evidence type="ECO:0000256" key="9">
    <source>
        <dbReference type="ARBA" id="ARBA00031306"/>
    </source>
</evidence>
<dbReference type="STRING" id="1685382.AVJ23_10790"/>
<keyword evidence="8" id="KW-0460">Magnesium</keyword>
<evidence type="ECO:0000256" key="1">
    <source>
        <dbReference type="ARBA" id="ARBA00001946"/>
    </source>
</evidence>
<protein>
    <recommendedName>
        <fullName evidence="3">FAD:protein FMN transferase</fullName>
        <ecNumber evidence="2">2.7.1.180</ecNumber>
    </recommendedName>
    <alternativeName>
        <fullName evidence="9">Flavin transferase</fullName>
    </alternativeName>
</protein>
<comment type="catalytic activity">
    <reaction evidence="10">
        <text>L-threonyl-[protein] + FAD = FMN-L-threonyl-[protein] + AMP + H(+)</text>
        <dbReference type="Rhea" id="RHEA:36847"/>
        <dbReference type="Rhea" id="RHEA-COMP:11060"/>
        <dbReference type="Rhea" id="RHEA-COMP:11061"/>
        <dbReference type="ChEBI" id="CHEBI:15378"/>
        <dbReference type="ChEBI" id="CHEBI:30013"/>
        <dbReference type="ChEBI" id="CHEBI:57692"/>
        <dbReference type="ChEBI" id="CHEBI:74257"/>
        <dbReference type="ChEBI" id="CHEBI:456215"/>
        <dbReference type="EC" id="2.7.1.180"/>
    </reaction>
</comment>
<evidence type="ECO:0000256" key="2">
    <source>
        <dbReference type="ARBA" id="ARBA00011955"/>
    </source>
</evidence>
<evidence type="ECO:0000256" key="4">
    <source>
        <dbReference type="ARBA" id="ARBA00022630"/>
    </source>
</evidence>
<evidence type="ECO:0000256" key="8">
    <source>
        <dbReference type="ARBA" id="ARBA00022842"/>
    </source>
</evidence>
<keyword evidence="6" id="KW-0479">Metal-binding</keyword>
<evidence type="ECO:0000313" key="12">
    <source>
        <dbReference type="Proteomes" id="UP000054396"/>
    </source>
</evidence>
<keyword evidence="5" id="KW-0808">Transferase</keyword>
<comment type="cofactor">
    <cofactor evidence="1">
        <name>Mg(2+)</name>
        <dbReference type="ChEBI" id="CHEBI:18420"/>
    </cofactor>
</comment>
<proteinExistence type="predicted"/>
<dbReference type="Pfam" id="PF02424">
    <property type="entry name" value="ApbE"/>
    <property type="match status" value="1"/>
</dbReference>
<organism evidence="11 12">
    <name type="scientific">Pseudoponticoccus marisrubri</name>
    <dbReference type="NCBI Taxonomy" id="1685382"/>
    <lineage>
        <taxon>Bacteria</taxon>
        <taxon>Pseudomonadati</taxon>
        <taxon>Pseudomonadota</taxon>
        <taxon>Alphaproteobacteria</taxon>
        <taxon>Rhodobacterales</taxon>
        <taxon>Roseobacteraceae</taxon>
        <taxon>Pseudoponticoccus</taxon>
    </lineage>
</organism>
<dbReference type="SUPFAM" id="SSF143631">
    <property type="entry name" value="ApbE-like"/>
    <property type="match status" value="1"/>
</dbReference>
<dbReference type="PANTHER" id="PTHR30040:SF2">
    <property type="entry name" value="FAD:PROTEIN FMN TRANSFERASE"/>
    <property type="match status" value="1"/>
</dbReference>
<evidence type="ECO:0000256" key="6">
    <source>
        <dbReference type="ARBA" id="ARBA00022723"/>
    </source>
</evidence>
<sequence>MTRRRFVIAACASGLATALPAETTRWQGMALGARAQILMDHPDAARLTRLARAEIARLEGIFSLYRADSELSRLNRDGVLEAPPFELLDCLSTARLVFGATNGAFDPTVQPLWAALAEAHAAGRAPDPAALEVARARIGFDRVSFDTSRIRLDAGQALTLNGIAQGYVADRLSALLRAEGLRDVLVDTGEIVARGRRAGQGGWPVRIADSPRRLMLRDRALASSATFGTVLDAAGRQGHILRPTGAAEVPMRRVSVSAESAALADALSTGLSLVDGIDAALVSLRQVPGARIELFAPA</sequence>
<keyword evidence="7" id="KW-0274">FAD</keyword>
<dbReference type="Gene3D" id="3.10.520.10">
    <property type="entry name" value="ApbE-like domains"/>
    <property type="match status" value="1"/>
</dbReference>
<dbReference type="GO" id="GO:0016740">
    <property type="term" value="F:transferase activity"/>
    <property type="evidence" value="ECO:0007669"/>
    <property type="project" value="UniProtKB-KW"/>
</dbReference>
<accession>A0A0W7WK39</accession>
<dbReference type="PANTHER" id="PTHR30040">
    <property type="entry name" value="THIAMINE BIOSYNTHESIS LIPOPROTEIN APBE"/>
    <property type="match status" value="1"/>
</dbReference>
<name>A0A0W7WK39_9RHOB</name>
<keyword evidence="4" id="KW-0285">Flavoprotein</keyword>
<comment type="caution">
    <text evidence="11">The sequence shown here is derived from an EMBL/GenBank/DDBJ whole genome shotgun (WGS) entry which is preliminary data.</text>
</comment>
<evidence type="ECO:0000256" key="7">
    <source>
        <dbReference type="ARBA" id="ARBA00022827"/>
    </source>
</evidence>
<dbReference type="InterPro" id="IPR003374">
    <property type="entry name" value="ApbE-like_sf"/>
</dbReference>
<dbReference type="AlphaFoldDB" id="A0A0W7WK39"/>
<keyword evidence="12" id="KW-1185">Reference proteome</keyword>
<dbReference type="Proteomes" id="UP000054396">
    <property type="component" value="Unassembled WGS sequence"/>
</dbReference>
<dbReference type="EC" id="2.7.1.180" evidence="2"/>
<evidence type="ECO:0000256" key="10">
    <source>
        <dbReference type="ARBA" id="ARBA00048540"/>
    </source>
</evidence>
<evidence type="ECO:0000256" key="5">
    <source>
        <dbReference type="ARBA" id="ARBA00022679"/>
    </source>
</evidence>
<dbReference type="EMBL" id="LPXO01000005">
    <property type="protein sequence ID" value="KUF10979.1"/>
    <property type="molecule type" value="Genomic_DNA"/>
</dbReference>
<evidence type="ECO:0000313" key="11">
    <source>
        <dbReference type="EMBL" id="KUF10979.1"/>
    </source>
</evidence>
<reference evidence="11 12" key="1">
    <citation type="submission" date="2015-12" db="EMBL/GenBank/DDBJ databases">
        <authorList>
            <person name="Shamseldin A."/>
            <person name="Moawad H."/>
            <person name="Abd El-Rahim W.M."/>
            <person name="Sadowsky M.J."/>
        </authorList>
    </citation>
    <scope>NUCLEOTIDE SEQUENCE [LARGE SCALE GENOMIC DNA]</scope>
    <source>
        <strain evidence="11 12">SJ5A-1</strain>
    </source>
</reference>
<dbReference type="GO" id="GO:0046872">
    <property type="term" value="F:metal ion binding"/>
    <property type="evidence" value="ECO:0007669"/>
    <property type="project" value="UniProtKB-KW"/>
</dbReference>
<evidence type="ECO:0000256" key="3">
    <source>
        <dbReference type="ARBA" id="ARBA00016337"/>
    </source>
</evidence>
<gene>
    <name evidence="11" type="ORF">AVJ23_10790</name>
</gene>